<comment type="subcellular location">
    <subcellularLocation>
        <location evidence="1">Membrane</location>
        <topology evidence="1">Multi-pass membrane protein</topology>
    </subcellularLocation>
</comment>
<comment type="similarity">
    <text evidence="2 6">Belongs to the peroxisomal membrane protein PXMP2/4 family.</text>
</comment>
<name>A0A6P8B1F7_PYRGI</name>
<keyword evidence="4" id="KW-1133">Transmembrane helix</keyword>
<dbReference type="KEGG" id="pgri:PgNI_07396"/>
<gene>
    <name evidence="9" type="ORF">PgNI_07396</name>
</gene>
<evidence type="ECO:0000256" key="5">
    <source>
        <dbReference type="ARBA" id="ARBA00023136"/>
    </source>
</evidence>
<evidence type="ECO:0000256" key="2">
    <source>
        <dbReference type="ARBA" id="ARBA00006824"/>
    </source>
</evidence>
<reference evidence="9" key="3">
    <citation type="submission" date="2025-08" db="UniProtKB">
        <authorList>
            <consortium name="RefSeq"/>
        </authorList>
    </citation>
    <scope>IDENTIFICATION</scope>
    <source>
        <strain evidence="9">NI907</strain>
    </source>
</reference>
<dbReference type="GO" id="GO:0005739">
    <property type="term" value="C:mitochondrion"/>
    <property type="evidence" value="ECO:0007669"/>
    <property type="project" value="TreeGrafter"/>
</dbReference>
<keyword evidence="8" id="KW-1185">Reference proteome</keyword>
<sequence>MEALRLYRTGLSQCRPNALLRHRPKLCARLHAHSPLQSRGASTKQTPKSEQRTHASAPEEVQIPIPNTVPPVPEPAPRQWWQRLGPITRAAGAYGRAQRSRPYVTQLCTSLAIYFCADLSAQSMDDEYDTKRTVRSLVIGAVSSIPSYKWFMFLSHNFNYSSKLLSLATKIAINQTFFTPLFNTYFFGMQSFLSGGSLSDVLDRIRRAVPTSIVNSLKLWPAVTAFSFTFIAPEYRSAFAGVIAVGWQTYLAYLNRQAEMAAAETAAAIEAALPGAAARVAQGAAMATAAEQEGR</sequence>
<protein>
    <submittedName>
        <fullName evidence="9">Uncharacterized protein</fullName>
    </submittedName>
</protein>
<evidence type="ECO:0000256" key="7">
    <source>
        <dbReference type="SAM" id="MobiDB-lite"/>
    </source>
</evidence>
<dbReference type="AlphaFoldDB" id="A0A6P8B1F7"/>
<evidence type="ECO:0000256" key="6">
    <source>
        <dbReference type="RuleBase" id="RU363053"/>
    </source>
</evidence>
<dbReference type="GO" id="GO:0016020">
    <property type="term" value="C:membrane"/>
    <property type="evidence" value="ECO:0007669"/>
    <property type="project" value="UniProtKB-SubCell"/>
</dbReference>
<proteinExistence type="inferred from homology"/>
<dbReference type="PANTHER" id="PTHR11266">
    <property type="entry name" value="PEROXISOMAL MEMBRANE PROTEIN 2, PXMP2 MPV17"/>
    <property type="match status" value="1"/>
</dbReference>
<dbReference type="PANTHER" id="PTHR11266:SF113">
    <property type="entry name" value="MEMBRANE PROTEIN, MPV17_PMP22 FAMILY, PUTATIVE (AFU_ORTHOLOGUE AFUA_1G13840)-RELATED"/>
    <property type="match status" value="1"/>
</dbReference>
<reference evidence="9" key="1">
    <citation type="journal article" date="2019" name="Mol. Biol. Evol.">
        <title>Blast fungal genomes show frequent chromosomal changes, gene gains and losses, and effector gene turnover.</title>
        <authorList>
            <person name="Gomez Luciano L.B."/>
            <person name="Jason Tsai I."/>
            <person name="Chuma I."/>
            <person name="Tosa Y."/>
            <person name="Chen Y.H."/>
            <person name="Li J.Y."/>
            <person name="Li M.Y."/>
            <person name="Jade Lu M.Y."/>
            <person name="Nakayashiki H."/>
            <person name="Li W.H."/>
        </authorList>
    </citation>
    <scope>NUCLEOTIDE SEQUENCE</scope>
    <source>
        <strain evidence="9">NI907</strain>
    </source>
</reference>
<feature type="region of interest" description="Disordered" evidence="7">
    <location>
        <begin position="32"/>
        <end position="69"/>
    </location>
</feature>
<dbReference type="GeneID" id="41962318"/>
<keyword evidence="5" id="KW-0472">Membrane</keyword>
<accession>A0A6P8B1F7</accession>
<dbReference type="RefSeq" id="XP_030980985.1">
    <property type="nucleotide sequence ID" value="XM_031127409.1"/>
</dbReference>
<dbReference type="Pfam" id="PF04117">
    <property type="entry name" value="Mpv17_PMP22"/>
    <property type="match status" value="1"/>
</dbReference>
<feature type="compositionally biased region" description="Polar residues" evidence="7">
    <location>
        <begin position="35"/>
        <end position="46"/>
    </location>
</feature>
<evidence type="ECO:0000313" key="8">
    <source>
        <dbReference type="Proteomes" id="UP000515153"/>
    </source>
</evidence>
<organism evidence="8 9">
    <name type="scientific">Pyricularia grisea</name>
    <name type="common">Crabgrass-specific blast fungus</name>
    <name type="synonym">Magnaporthe grisea</name>
    <dbReference type="NCBI Taxonomy" id="148305"/>
    <lineage>
        <taxon>Eukaryota</taxon>
        <taxon>Fungi</taxon>
        <taxon>Dikarya</taxon>
        <taxon>Ascomycota</taxon>
        <taxon>Pezizomycotina</taxon>
        <taxon>Sordariomycetes</taxon>
        <taxon>Sordariomycetidae</taxon>
        <taxon>Magnaporthales</taxon>
        <taxon>Pyriculariaceae</taxon>
        <taxon>Pyricularia</taxon>
    </lineage>
</organism>
<evidence type="ECO:0000256" key="4">
    <source>
        <dbReference type="ARBA" id="ARBA00022989"/>
    </source>
</evidence>
<evidence type="ECO:0000256" key="1">
    <source>
        <dbReference type="ARBA" id="ARBA00004141"/>
    </source>
</evidence>
<dbReference type="InterPro" id="IPR007248">
    <property type="entry name" value="Mpv17_PMP22"/>
</dbReference>
<keyword evidence="3" id="KW-0812">Transmembrane</keyword>
<evidence type="ECO:0000313" key="9">
    <source>
        <dbReference type="RefSeq" id="XP_030980985.1"/>
    </source>
</evidence>
<reference evidence="9" key="2">
    <citation type="submission" date="2019-10" db="EMBL/GenBank/DDBJ databases">
        <authorList>
            <consortium name="NCBI Genome Project"/>
        </authorList>
    </citation>
    <scope>NUCLEOTIDE SEQUENCE</scope>
    <source>
        <strain evidence="9">NI907</strain>
    </source>
</reference>
<evidence type="ECO:0000256" key="3">
    <source>
        <dbReference type="ARBA" id="ARBA00022692"/>
    </source>
</evidence>
<dbReference type="Proteomes" id="UP000515153">
    <property type="component" value="Unplaced"/>
</dbReference>